<keyword evidence="10" id="KW-1185">Reference proteome</keyword>
<dbReference type="RefSeq" id="WP_169283354.1">
    <property type="nucleotide sequence ID" value="NZ_CP051680.1"/>
</dbReference>
<evidence type="ECO:0000256" key="2">
    <source>
        <dbReference type="ARBA" id="ARBA00001271"/>
    </source>
</evidence>
<organism evidence="9 10">
    <name type="scientific">Cohnella herbarum</name>
    <dbReference type="NCBI Taxonomy" id="2728023"/>
    <lineage>
        <taxon>Bacteria</taxon>
        <taxon>Bacillati</taxon>
        <taxon>Bacillota</taxon>
        <taxon>Bacilli</taxon>
        <taxon>Bacillales</taxon>
        <taxon>Paenibacillaceae</taxon>
        <taxon>Cohnella</taxon>
    </lineage>
</organism>
<evidence type="ECO:0000256" key="5">
    <source>
        <dbReference type="ARBA" id="ARBA00023295"/>
    </source>
</evidence>
<dbReference type="InterPro" id="IPR011050">
    <property type="entry name" value="Pectin_lyase_fold/virulence"/>
</dbReference>
<evidence type="ECO:0000313" key="9">
    <source>
        <dbReference type="EMBL" id="QJD87108.1"/>
    </source>
</evidence>
<reference evidence="9 10" key="1">
    <citation type="submission" date="2020-04" db="EMBL/GenBank/DDBJ databases">
        <title>Genome sequencing of novel species.</title>
        <authorList>
            <person name="Heo J."/>
            <person name="Kim S.-J."/>
            <person name="Kim J.-S."/>
            <person name="Hong S.-B."/>
            <person name="Kwon S.-W."/>
        </authorList>
    </citation>
    <scope>NUCLEOTIDE SEQUENCE [LARGE SCALE GENOMIC DNA]</scope>
    <source>
        <strain evidence="9 10">MFER-1</strain>
    </source>
</reference>
<dbReference type="Pfam" id="PF13229">
    <property type="entry name" value="Beta_helix"/>
    <property type="match status" value="1"/>
</dbReference>
<evidence type="ECO:0000256" key="3">
    <source>
        <dbReference type="ARBA" id="ARBA00022737"/>
    </source>
</evidence>
<dbReference type="KEGG" id="cheb:HH215_30660"/>
<dbReference type="EMBL" id="CP051680">
    <property type="protein sequence ID" value="QJD87108.1"/>
    <property type="molecule type" value="Genomic_DNA"/>
</dbReference>
<name>A0A7Z2VPI5_9BACL</name>
<dbReference type="AlphaFoldDB" id="A0A7Z2VPI5"/>
<feature type="domain" description="Right handed beta helix" evidence="7">
    <location>
        <begin position="410"/>
        <end position="576"/>
    </location>
</feature>
<dbReference type="Pfam" id="PF23764">
    <property type="entry name" value="Beta-barrel_GLAA-B_II"/>
    <property type="match status" value="1"/>
</dbReference>
<dbReference type="InterPro" id="IPR039448">
    <property type="entry name" value="Beta_helix"/>
</dbReference>
<evidence type="ECO:0000259" key="7">
    <source>
        <dbReference type="Pfam" id="PF13229"/>
    </source>
</evidence>
<dbReference type="InterPro" id="IPR024535">
    <property type="entry name" value="RHGA/B-epi-like_pectate_lyase"/>
</dbReference>
<dbReference type="InterPro" id="IPR056441">
    <property type="entry name" value="Beta-barrel_GLAA-B_II"/>
</dbReference>
<dbReference type="InterPro" id="IPR006626">
    <property type="entry name" value="PbH1"/>
</dbReference>
<keyword evidence="4" id="KW-0378">Hydrolase</keyword>
<accession>A0A7Z2VPI5</accession>
<evidence type="ECO:0000259" key="8">
    <source>
        <dbReference type="Pfam" id="PF23764"/>
    </source>
</evidence>
<dbReference type="InterPro" id="IPR012334">
    <property type="entry name" value="Pectin_lyas_fold"/>
</dbReference>
<protein>
    <submittedName>
        <fullName evidence="9">Right-handed parallel beta-helix repeat-containing protein</fullName>
    </submittedName>
</protein>
<evidence type="ECO:0000256" key="1">
    <source>
        <dbReference type="ARBA" id="ARBA00001255"/>
    </source>
</evidence>
<evidence type="ECO:0000256" key="4">
    <source>
        <dbReference type="ARBA" id="ARBA00022801"/>
    </source>
</evidence>
<feature type="domain" description="Rhamnogalacturonase A/B/Epimerase-like pectate lyase" evidence="6">
    <location>
        <begin position="18"/>
        <end position="59"/>
    </location>
</feature>
<sequence>MRDQANAIENDPVTRLFRVTDYGAKPDSGEDATRAIQAAIDAASAMEEPAVIEFPLGRYDLYPVNAAQAPYYVSNTVSEDEHPDPTKTIGLWFKGASRIRVEGNGSRLLFHGKMTPIVMDGCVDAEIRNLTIDFARPTISEIRIAAIGESYWDVEVHPDSYYLLKDDKLHWVGEGWSYRGGPAQEYDPVSNRTWRVPNPVTLANHVEQLELGKLRLRFASAPFTTVGHVFQMRDGIRDQVGSLIVGCRNIIWQNVWMQYMHGLGIVGQFSENLTLEGLRLAPDPSEGRTAAGFADFVHLSGMKGKVSIVDSEFEGAHDDAINVHGTHLRIVGVEDGKRVRVRFMHPQTYGFNAFHPGDEIDFISARALTSYATRQVIDIKQLSLREAELTLDALVPETIGDEDVVENVTWTPEVSIRGNVFKRIPTRGILVTTRRKVTIENNSFEKLHMSAILIADDAESWFESGMVRHVRIRGNRFIACGGGTQPVILIHPENTLVSADAPVHSNVVISGNRFELDGSPLLDAKSTHDLIVADNQISRNGVMDGESADSQEIVRLWACSGVEIVGNTFEDNGVAIVKTISMRAKHLAIDTGQAAIIRRDYEDEI</sequence>
<comment type="catalytic activity">
    <reaction evidence="1">
        <text>Hydrolysis of terminal, non-reducing alpha-D-galactose residues in alpha-D-galactosides, including galactose oligosaccharides, galactomannans and galactolipids.</text>
        <dbReference type="EC" id="3.2.1.22"/>
    </reaction>
</comment>
<comment type="catalytic activity">
    <reaction evidence="2">
        <text>Hydrolysis of terminal, non-reducing branched (1-&gt;3)-alpha-D-galactosidic residues, producing free D-galactose.</text>
        <dbReference type="EC" id="3.2.1.n1"/>
    </reaction>
</comment>
<dbReference type="SUPFAM" id="SSF51126">
    <property type="entry name" value="Pectin lyase-like"/>
    <property type="match status" value="1"/>
</dbReference>
<gene>
    <name evidence="9" type="ORF">HH215_30660</name>
</gene>
<feature type="domain" description="GLAA-B beta-barrel" evidence="8">
    <location>
        <begin position="338"/>
        <end position="405"/>
    </location>
</feature>
<evidence type="ECO:0000313" key="10">
    <source>
        <dbReference type="Proteomes" id="UP000502248"/>
    </source>
</evidence>
<dbReference type="Pfam" id="PF12708">
    <property type="entry name" value="Pect-lyase_RHGA_epim"/>
    <property type="match status" value="1"/>
</dbReference>
<keyword evidence="5" id="KW-0326">Glycosidase</keyword>
<dbReference type="GO" id="GO:0004557">
    <property type="term" value="F:alpha-galactosidase activity"/>
    <property type="evidence" value="ECO:0007669"/>
    <property type="project" value="UniProtKB-EC"/>
</dbReference>
<dbReference type="SMART" id="SM00710">
    <property type="entry name" value="PbH1"/>
    <property type="match status" value="5"/>
</dbReference>
<dbReference type="Proteomes" id="UP000502248">
    <property type="component" value="Chromosome"/>
</dbReference>
<dbReference type="Gene3D" id="2.160.20.10">
    <property type="entry name" value="Single-stranded right-handed beta-helix, Pectin lyase-like"/>
    <property type="match status" value="2"/>
</dbReference>
<evidence type="ECO:0000259" key="6">
    <source>
        <dbReference type="Pfam" id="PF12708"/>
    </source>
</evidence>
<proteinExistence type="predicted"/>
<keyword evidence="3" id="KW-0677">Repeat</keyword>